<dbReference type="PROSITE" id="PS00671">
    <property type="entry name" value="D_2_HYDROXYACID_DH_3"/>
    <property type="match status" value="1"/>
</dbReference>
<protein>
    <recommendedName>
        <fullName evidence="3">D-isomer specific 2-hydroxyacid dehydrogenase NAD-binding domain-containing protein</fullName>
    </recommendedName>
</protein>
<dbReference type="PANTHER" id="PTHR43333">
    <property type="entry name" value="2-HACID_DH_C DOMAIN-CONTAINING PROTEIN"/>
    <property type="match status" value="1"/>
</dbReference>
<dbReference type="RefSeq" id="WP_211937995.1">
    <property type="nucleotide sequence ID" value="NZ_CP073078.1"/>
</dbReference>
<dbReference type="Gene3D" id="3.40.50.720">
    <property type="entry name" value="NAD(P)-binding Rossmann-like Domain"/>
    <property type="match status" value="2"/>
</dbReference>
<dbReference type="Pfam" id="PF02826">
    <property type="entry name" value="2-Hacid_dh_C"/>
    <property type="match status" value="1"/>
</dbReference>
<evidence type="ECO:0000313" key="4">
    <source>
        <dbReference type="EMBL" id="QUD87944.1"/>
    </source>
</evidence>
<evidence type="ECO:0000313" key="5">
    <source>
        <dbReference type="Proteomes" id="UP000676409"/>
    </source>
</evidence>
<dbReference type="InterPro" id="IPR029753">
    <property type="entry name" value="D-isomer_DH_CS"/>
</dbReference>
<dbReference type="GO" id="GO:0051287">
    <property type="term" value="F:NAD binding"/>
    <property type="evidence" value="ECO:0007669"/>
    <property type="project" value="InterPro"/>
</dbReference>
<dbReference type="SUPFAM" id="SSF51735">
    <property type="entry name" value="NAD(P)-binding Rossmann-fold domains"/>
    <property type="match status" value="1"/>
</dbReference>
<reference evidence="4" key="1">
    <citation type="submission" date="2021-04" db="EMBL/GenBank/DDBJ databases">
        <title>The complete genome sequence of Caulobacter sp. S6.</title>
        <authorList>
            <person name="Tang Y."/>
            <person name="Ouyang W."/>
            <person name="Liu Q."/>
            <person name="Huang B."/>
            <person name="Guo Z."/>
            <person name="Lei P."/>
        </authorList>
    </citation>
    <scope>NUCLEOTIDE SEQUENCE</scope>
    <source>
        <strain evidence="4">S6</strain>
    </source>
</reference>
<name>A0A975IUW6_9CAUL</name>
<dbReference type="GO" id="GO:0016616">
    <property type="term" value="F:oxidoreductase activity, acting on the CH-OH group of donors, NAD or NADP as acceptor"/>
    <property type="evidence" value="ECO:0007669"/>
    <property type="project" value="UniProtKB-ARBA"/>
</dbReference>
<gene>
    <name evidence="4" type="ORF">KCG34_23380</name>
</gene>
<keyword evidence="2" id="KW-0520">NAD</keyword>
<organism evidence="4 5">
    <name type="scientific">Phenylobacterium montanum</name>
    <dbReference type="NCBI Taxonomy" id="2823693"/>
    <lineage>
        <taxon>Bacteria</taxon>
        <taxon>Pseudomonadati</taxon>
        <taxon>Pseudomonadota</taxon>
        <taxon>Alphaproteobacteria</taxon>
        <taxon>Caulobacterales</taxon>
        <taxon>Caulobacteraceae</taxon>
        <taxon>Phenylobacterium</taxon>
    </lineage>
</organism>
<sequence length="328" mass="35308">MQLLLTEAALARLGPRLAPVARDLDVVTLNRDGVFKRNGEAIAADTVDPEIFWLSLDSFPTGMMPALFGKVLQGTRGRWAQVFSAGLDNPGFRAVMAKGLRVSKGSAQAIPIAEYVVAHAFSLLHPIEPARAAQAAGEWKRLSFTEIGHSRWLLVGFGTIGHEIAKRLRPFGAHLTAVRRSGGVEPSVDRLAQPADLPALLPESDVVVLACALNDETRGLAGEAFFGAMKPGSILINIGRGELVDEEALRDGLDRDQPGHAVLDVFRTEPLPAGAWQWSHPKVRVTAHTSNGGDGTLTRGDDQFLENLRRYLAGEPLLNEAARSEVGL</sequence>
<feature type="domain" description="D-isomer specific 2-hydroxyacid dehydrogenase NAD-binding" evidence="3">
    <location>
        <begin position="118"/>
        <end position="289"/>
    </location>
</feature>
<evidence type="ECO:0000256" key="1">
    <source>
        <dbReference type="ARBA" id="ARBA00023002"/>
    </source>
</evidence>
<keyword evidence="5" id="KW-1185">Reference proteome</keyword>
<dbReference type="EMBL" id="CP073078">
    <property type="protein sequence ID" value="QUD87944.1"/>
    <property type="molecule type" value="Genomic_DNA"/>
</dbReference>
<accession>A0A975IUW6</accession>
<dbReference type="InterPro" id="IPR036291">
    <property type="entry name" value="NAD(P)-bd_dom_sf"/>
</dbReference>
<proteinExistence type="predicted"/>
<evidence type="ECO:0000256" key="2">
    <source>
        <dbReference type="ARBA" id="ARBA00023027"/>
    </source>
</evidence>
<keyword evidence="1" id="KW-0560">Oxidoreductase</keyword>
<dbReference type="Proteomes" id="UP000676409">
    <property type="component" value="Chromosome"/>
</dbReference>
<dbReference type="AlphaFoldDB" id="A0A975IUW6"/>
<dbReference type="PANTHER" id="PTHR43333:SF1">
    <property type="entry name" value="D-ISOMER SPECIFIC 2-HYDROXYACID DEHYDROGENASE NAD-BINDING DOMAIN-CONTAINING PROTEIN"/>
    <property type="match status" value="1"/>
</dbReference>
<dbReference type="KEGG" id="caul:KCG34_23380"/>
<dbReference type="InterPro" id="IPR006140">
    <property type="entry name" value="D-isomer_DH_NAD-bd"/>
</dbReference>
<evidence type="ECO:0000259" key="3">
    <source>
        <dbReference type="Pfam" id="PF02826"/>
    </source>
</evidence>